<evidence type="ECO:0000259" key="2">
    <source>
        <dbReference type="PROSITE" id="PS50404"/>
    </source>
</evidence>
<name>A0A176ZYN5_9PEZI</name>
<dbReference type="RefSeq" id="XP_024320431.1">
    <property type="nucleotide sequence ID" value="XM_024471993.1"/>
</dbReference>
<gene>
    <name evidence="4" type="ORF">VC83_08441</name>
</gene>
<dbReference type="GO" id="GO:0006749">
    <property type="term" value="P:glutathione metabolic process"/>
    <property type="evidence" value="ECO:0007669"/>
    <property type="project" value="TreeGrafter"/>
</dbReference>
<dbReference type="InterPro" id="IPR004046">
    <property type="entry name" value="GST_C"/>
</dbReference>
<comment type="similarity">
    <text evidence="1">Belongs to the GST superfamily. Zeta family.</text>
</comment>
<feature type="domain" description="GST N-terminal" evidence="2">
    <location>
        <begin position="7"/>
        <end position="94"/>
    </location>
</feature>
<evidence type="ECO:0000256" key="1">
    <source>
        <dbReference type="ARBA" id="ARBA00010007"/>
    </source>
</evidence>
<dbReference type="NCBIfam" id="TIGR01262">
    <property type="entry name" value="maiA"/>
    <property type="match status" value="1"/>
</dbReference>
<dbReference type="AlphaFoldDB" id="A0A176ZYN5"/>
<organism evidence="4">
    <name type="scientific">Pseudogymnoascus destructans</name>
    <dbReference type="NCBI Taxonomy" id="655981"/>
    <lineage>
        <taxon>Eukaryota</taxon>
        <taxon>Fungi</taxon>
        <taxon>Dikarya</taxon>
        <taxon>Ascomycota</taxon>
        <taxon>Pezizomycotina</taxon>
        <taxon>Leotiomycetes</taxon>
        <taxon>Thelebolales</taxon>
        <taxon>Thelebolaceae</taxon>
        <taxon>Pseudogymnoascus</taxon>
    </lineage>
</organism>
<evidence type="ECO:0008006" key="5">
    <source>
        <dbReference type="Google" id="ProtNLM"/>
    </source>
</evidence>
<dbReference type="CDD" id="cd03191">
    <property type="entry name" value="GST_C_Zeta"/>
    <property type="match status" value="1"/>
</dbReference>
<dbReference type="GO" id="GO:0004364">
    <property type="term" value="F:glutathione transferase activity"/>
    <property type="evidence" value="ECO:0007669"/>
    <property type="project" value="TreeGrafter"/>
</dbReference>
<dbReference type="InterPro" id="IPR004045">
    <property type="entry name" value="Glutathione_S-Trfase_N"/>
</dbReference>
<dbReference type="PANTHER" id="PTHR42673:SF4">
    <property type="entry name" value="MALEYLACETOACETATE ISOMERASE"/>
    <property type="match status" value="1"/>
</dbReference>
<dbReference type="InterPro" id="IPR005955">
    <property type="entry name" value="GST_Zeta"/>
</dbReference>
<dbReference type="SUPFAM" id="SSF47616">
    <property type="entry name" value="GST C-terminal domain-like"/>
    <property type="match status" value="1"/>
</dbReference>
<evidence type="ECO:0000313" key="4">
    <source>
        <dbReference type="EMBL" id="OAF55129.1"/>
    </source>
</evidence>
<dbReference type="SFLD" id="SFLDS00019">
    <property type="entry name" value="Glutathione_Transferase_(cytos"/>
    <property type="match status" value="1"/>
</dbReference>
<dbReference type="InterPro" id="IPR034330">
    <property type="entry name" value="GST_Zeta_C"/>
</dbReference>
<reference evidence="4" key="1">
    <citation type="submission" date="2016-03" db="EMBL/GenBank/DDBJ databases">
        <title>Updated assembly of Pseudogymnoascus destructans, the fungus causing white-nose syndrome of bats.</title>
        <authorList>
            <person name="Palmer J.M."/>
            <person name="Drees K.P."/>
            <person name="Foster J.T."/>
            <person name="Lindner D.L."/>
        </authorList>
    </citation>
    <scope>NUCLEOTIDE SEQUENCE [LARGE SCALE GENOMIC DNA]</scope>
    <source>
        <strain evidence="4">20631-21</strain>
    </source>
</reference>
<dbReference type="VEuPathDB" id="FungiDB:GMDG_05637"/>
<dbReference type="eggNOG" id="KOG0868">
    <property type="taxonomic scope" value="Eukaryota"/>
</dbReference>
<accession>A0A176ZYN5</accession>
<dbReference type="SFLD" id="SFLDG00358">
    <property type="entry name" value="Main_(cytGST)"/>
    <property type="match status" value="1"/>
</dbReference>
<dbReference type="OrthoDB" id="202840at2759"/>
<feature type="domain" description="GST C-terminal" evidence="3">
    <location>
        <begin position="100"/>
        <end position="222"/>
    </location>
</feature>
<sequence>MSTTVTDTFQAYVYYRSSCSGRLRIALNLKSITPTYKYVNLVAKEQRSEEYTLINPSHTVPTLIITPSSGAAPIKLTQSIPALEYLEEAYPSLRPLLPKDLAARATVRTLTAIIAADVQPITNLSILNRVEAIGGDKAVWAREIMAQGLLAYEAVVKDTAGTFSVGDELSMADVCLVPAMWGAERFGVDFGEMPTVKRIYERLAAMEEVKRAHWSRQEDTPKELRSE</sequence>
<dbReference type="InterPro" id="IPR040079">
    <property type="entry name" value="Glutathione_S-Trfase"/>
</dbReference>
<dbReference type="Pfam" id="PF13409">
    <property type="entry name" value="GST_N_2"/>
    <property type="match status" value="1"/>
</dbReference>
<dbReference type="InterPro" id="IPR036282">
    <property type="entry name" value="Glutathione-S-Trfase_C_sf"/>
</dbReference>
<protein>
    <recommendedName>
        <fullName evidence="5">Maleylacetoacetate isomerase</fullName>
    </recommendedName>
</protein>
<dbReference type="FunFam" id="1.20.1050.10:FF:000010">
    <property type="entry name" value="Maleylacetoacetate isomerase isoform 1"/>
    <property type="match status" value="1"/>
</dbReference>
<dbReference type="InterPro" id="IPR010987">
    <property type="entry name" value="Glutathione-S-Trfase_C-like"/>
</dbReference>
<proteinExistence type="inferred from homology"/>
<dbReference type="Proteomes" id="UP000077154">
    <property type="component" value="Unassembled WGS sequence"/>
</dbReference>
<dbReference type="Pfam" id="PF00043">
    <property type="entry name" value="GST_C"/>
    <property type="match status" value="1"/>
</dbReference>
<dbReference type="GO" id="GO:0005739">
    <property type="term" value="C:mitochondrion"/>
    <property type="evidence" value="ECO:0007669"/>
    <property type="project" value="TreeGrafter"/>
</dbReference>
<dbReference type="Gene3D" id="3.40.30.10">
    <property type="entry name" value="Glutaredoxin"/>
    <property type="match status" value="1"/>
</dbReference>
<dbReference type="Gene3D" id="1.20.1050.10">
    <property type="match status" value="1"/>
</dbReference>
<dbReference type="PROSITE" id="PS50405">
    <property type="entry name" value="GST_CTER"/>
    <property type="match status" value="1"/>
</dbReference>
<dbReference type="GO" id="GO:0016034">
    <property type="term" value="F:maleylacetoacetate isomerase activity"/>
    <property type="evidence" value="ECO:0007669"/>
    <property type="project" value="TreeGrafter"/>
</dbReference>
<dbReference type="PROSITE" id="PS50404">
    <property type="entry name" value="GST_NTER"/>
    <property type="match status" value="1"/>
</dbReference>
<dbReference type="PANTHER" id="PTHR42673">
    <property type="entry name" value="MALEYLACETOACETATE ISOMERASE"/>
    <property type="match status" value="1"/>
</dbReference>
<dbReference type="InterPro" id="IPR036249">
    <property type="entry name" value="Thioredoxin-like_sf"/>
</dbReference>
<dbReference type="GO" id="GO:0006559">
    <property type="term" value="P:L-phenylalanine catabolic process"/>
    <property type="evidence" value="ECO:0007669"/>
    <property type="project" value="TreeGrafter"/>
</dbReference>
<evidence type="ECO:0000259" key="3">
    <source>
        <dbReference type="PROSITE" id="PS50405"/>
    </source>
</evidence>
<dbReference type="GeneID" id="36291482"/>
<dbReference type="SUPFAM" id="SSF52833">
    <property type="entry name" value="Thioredoxin-like"/>
    <property type="match status" value="1"/>
</dbReference>
<dbReference type="EMBL" id="KV441411">
    <property type="protein sequence ID" value="OAF55129.1"/>
    <property type="molecule type" value="Genomic_DNA"/>
</dbReference>